<evidence type="ECO:0000256" key="2">
    <source>
        <dbReference type="ARBA" id="ARBA00022801"/>
    </source>
</evidence>
<keyword evidence="2" id="KW-0378">Hydrolase</keyword>
<dbReference type="Proteomes" id="UP000249185">
    <property type="component" value="Unassembled WGS sequence"/>
</dbReference>
<comment type="caution">
    <text evidence="4">The sequence shown here is derived from an EMBL/GenBank/DDBJ whole genome shotgun (WGS) entry which is preliminary data.</text>
</comment>
<dbReference type="InterPro" id="IPR003140">
    <property type="entry name" value="PLipase/COase/thioEstase"/>
</dbReference>
<dbReference type="EMBL" id="QFPW01000002">
    <property type="protein sequence ID" value="PZQ51532.1"/>
    <property type="molecule type" value="Genomic_DNA"/>
</dbReference>
<evidence type="ECO:0000256" key="1">
    <source>
        <dbReference type="ARBA" id="ARBA00006499"/>
    </source>
</evidence>
<gene>
    <name evidence="4" type="ORF">DI556_05095</name>
</gene>
<evidence type="ECO:0000259" key="3">
    <source>
        <dbReference type="Pfam" id="PF02230"/>
    </source>
</evidence>
<dbReference type="PANTHER" id="PTHR10655:SF17">
    <property type="entry name" value="LYSOPHOSPHOLIPASE-LIKE PROTEIN 1"/>
    <property type="match status" value="1"/>
</dbReference>
<feature type="domain" description="Phospholipase/carboxylesterase/thioesterase" evidence="3">
    <location>
        <begin position="4"/>
        <end position="198"/>
    </location>
</feature>
<dbReference type="Pfam" id="PF02230">
    <property type="entry name" value="Abhydrolase_2"/>
    <property type="match status" value="1"/>
</dbReference>
<dbReference type="SUPFAM" id="SSF53474">
    <property type="entry name" value="alpha/beta-Hydrolases"/>
    <property type="match status" value="1"/>
</dbReference>
<dbReference type="PANTHER" id="PTHR10655">
    <property type="entry name" value="LYSOPHOSPHOLIPASE-RELATED"/>
    <property type="match status" value="1"/>
</dbReference>
<dbReference type="InterPro" id="IPR050565">
    <property type="entry name" value="LYPA1-2/EST-like"/>
</dbReference>
<name>A0A2W5NDD9_RHOSU</name>
<sequence length="204" mass="21014">MSESLIVFLHGVGGRGADFAGLAEAWRDALPGAVFAAPDGPEPFDMGGPGRQWFSVRGVTEANRPGRVAAARPDFDRILAATLARAGFADRPGRVALVGFSQGSIMALDALAHGRWPVAGVVAFSGRLAAPEPLAPARATRLLLVHGMADRVMPVAEAESAAQRFAAAGATVTKRLLPGEGHTISPAGAEAARDYLAEVLGSRA</sequence>
<dbReference type="Gene3D" id="3.40.50.1820">
    <property type="entry name" value="alpha/beta hydrolase"/>
    <property type="match status" value="1"/>
</dbReference>
<protein>
    <submittedName>
        <fullName evidence="4">Phospholipase</fullName>
    </submittedName>
</protein>
<accession>A0A2W5NDD9</accession>
<proteinExistence type="inferred from homology"/>
<dbReference type="GO" id="GO:0016787">
    <property type="term" value="F:hydrolase activity"/>
    <property type="evidence" value="ECO:0007669"/>
    <property type="project" value="UniProtKB-KW"/>
</dbReference>
<comment type="similarity">
    <text evidence="1">Belongs to the AB hydrolase superfamily. AB hydrolase 2 family.</text>
</comment>
<reference evidence="4 5" key="1">
    <citation type="submission" date="2017-08" db="EMBL/GenBank/DDBJ databases">
        <title>Infants hospitalized years apart are colonized by the same room-sourced microbial strains.</title>
        <authorList>
            <person name="Brooks B."/>
            <person name="Olm M.R."/>
            <person name="Firek B.A."/>
            <person name="Baker R."/>
            <person name="Thomas B.C."/>
            <person name="Morowitz M.J."/>
            <person name="Banfield J.F."/>
        </authorList>
    </citation>
    <scope>NUCLEOTIDE SEQUENCE [LARGE SCALE GENOMIC DNA]</scope>
    <source>
        <strain evidence="4">S2_005_002_R2_34</strain>
    </source>
</reference>
<dbReference type="InterPro" id="IPR029058">
    <property type="entry name" value="AB_hydrolase_fold"/>
</dbReference>
<evidence type="ECO:0000313" key="4">
    <source>
        <dbReference type="EMBL" id="PZQ51532.1"/>
    </source>
</evidence>
<evidence type="ECO:0000313" key="5">
    <source>
        <dbReference type="Proteomes" id="UP000249185"/>
    </source>
</evidence>
<dbReference type="AlphaFoldDB" id="A0A2W5NDD9"/>
<organism evidence="4 5">
    <name type="scientific">Rhodovulum sulfidophilum</name>
    <name type="common">Rhodobacter sulfidophilus</name>
    <dbReference type="NCBI Taxonomy" id="35806"/>
    <lineage>
        <taxon>Bacteria</taxon>
        <taxon>Pseudomonadati</taxon>
        <taxon>Pseudomonadota</taxon>
        <taxon>Alphaproteobacteria</taxon>
        <taxon>Rhodobacterales</taxon>
        <taxon>Paracoccaceae</taxon>
        <taxon>Rhodovulum</taxon>
    </lineage>
</organism>